<protein>
    <submittedName>
        <fullName evidence="1">Uncharacterized protein</fullName>
    </submittedName>
</protein>
<accession>A0A7R9DE03</accession>
<gene>
    <name evidence="1" type="ORF">TCEB3V08_LOCUS11597</name>
</gene>
<dbReference type="EMBL" id="OC323329">
    <property type="protein sequence ID" value="CAD7412976.1"/>
    <property type="molecule type" value="Genomic_DNA"/>
</dbReference>
<evidence type="ECO:0000313" key="1">
    <source>
        <dbReference type="EMBL" id="CAD7412976.1"/>
    </source>
</evidence>
<dbReference type="AlphaFoldDB" id="A0A7R9DE03"/>
<organism evidence="1">
    <name type="scientific">Timema cristinae</name>
    <name type="common">Walking stick</name>
    <dbReference type="NCBI Taxonomy" id="61476"/>
    <lineage>
        <taxon>Eukaryota</taxon>
        <taxon>Metazoa</taxon>
        <taxon>Ecdysozoa</taxon>
        <taxon>Arthropoda</taxon>
        <taxon>Hexapoda</taxon>
        <taxon>Insecta</taxon>
        <taxon>Pterygota</taxon>
        <taxon>Neoptera</taxon>
        <taxon>Polyneoptera</taxon>
        <taxon>Phasmatodea</taxon>
        <taxon>Timematodea</taxon>
        <taxon>Timematoidea</taxon>
        <taxon>Timematidae</taxon>
        <taxon>Timema</taxon>
    </lineage>
</organism>
<sequence>MKTLHKIGAESKLVQLSVLKEEKRKLLLQIRAGEIVEINRDAKSKDDKSLNIHTRRNTDKRHCKDPFNSSGGHETSTSINISAGGYTAVISLRVDIIAGGLIFLEVILKGMTPRSLLWLFFFNIALPDFPLFFN</sequence>
<name>A0A7R9DE03_TIMCR</name>
<reference evidence="1" key="1">
    <citation type="submission" date="2020-11" db="EMBL/GenBank/DDBJ databases">
        <authorList>
            <person name="Tran Van P."/>
        </authorList>
    </citation>
    <scope>NUCLEOTIDE SEQUENCE</scope>
</reference>
<proteinExistence type="predicted"/>